<feature type="transmembrane region" description="Helical" evidence="7">
    <location>
        <begin position="155"/>
        <end position="177"/>
    </location>
</feature>
<comment type="similarity">
    <text evidence="7">Belongs to the inorganic phosphate transporter (PiT) (TC 2.A.20) family.</text>
</comment>
<feature type="transmembrane region" description="Helical" evidence="7">
    <location>
        <begin position="493"/>
        <end position="514"/>
    </location>
</feature>
<name>A0A2P6U2H4_CHLSO</name>
<protein>
    <recommendedName>
        <fullName evidence="7">Phosphate transporter</fullName>
    </recommendedName>
</protein>
<evidence type="ECO:0000313" key="9">
    <source>
        <dbReference type="EMBL" id="PRW60515.1"/>
    </source>
</evidence>
<keyword evidence="4 7" id="KW-0812">Transmembrane</keyword>
<comment type="subcellular location">
    <subcellularLocation>
        <location evidence="1 7">Membrane</location>
        <topology evidence="1 7">Multi-pass membrane protein</topology>
    </subcellularLocation>
</comment>
<feature type="transmembrane region" description="Helical" evidence="7">
    <location>
        <begin position="117"/>
        <end position="135"/>
    </location>
</feature>
<dbReference type="InterPro" id="IPR001204">
    <property type="entry name" value="Phos_transporter"/>
</dbReference>
<sequence length="695" mass="73556">MVYAEVTWIFVVATVVAIFVAYGIGANDLANSFGTSVGAGALTMRQALAIASLCEFGGAVLMGSGVTETIRDQIADLSYFESKPDIYAYGMLAAMFSAGIWLILATYWELPVSSTHTIVGAVVGMTMVAAGPDAVNWSQRTDSFPFIGGVTSILLSWVFSPLLTGGLSLVLFAVLRSAVLRSPRAYHRAYYVLPLFVFATTFVISMFIVQQGGSRFHWDETPLGKAAWISAIVGAGCAVVAVTLQWFVIRKRVERDLKLEIEQEAARVAAAAALQAPDLEQPGSDPGMQLEGMHDDLISDILGGQDPLSFGFSAKSDASLSLEMTNTVGTGPHAAALGAHSAHGTGTAGGAGTARDPAFMSRTSSGDTGGLPGKPRRSQHSGAAPLPPPHHFNATPAVLKKFRNSAVWSTLTHGVNYDVHQVVDTDERIASIHYNSERFDWKAEGVFKYLQVFTAMANSFAHGSNDISNSVGPYAAIYFVWLHSSINMEESQVPVWILAIGGVGLVLGLLTYGYKIMRILGVKVTRLTNSRGFIVEISGAIVVMLCSRFGLPISTTHCLVGAVVGIGMLEGQQGLNWRLLFRFFIGWVATLVVVALTAAAFTAQGIYSPNNSTAGRRYQIDMYLQNTSAAISGLLEGSGVPANSAASAAINASLAALPNPLLDVTNAAAVQLQALQAYRAATTWVLNATAANATG</sequence>
<feature type="region of interest" description="Disordered" evidence="8">
    <location>
        <begin position="333"/>
        <end position="390"/>
    </location>
</feature>
<feature type="transmembrane region" description="Helical" evidence="7">
    <location>
        <begin position="86"/>
        <end position="105"/>
    </location>
</feature>
<proteinExistence type="inferred from homology"/>
<evidence type="ECO:0000256" key="5">
    <source>
        <dbReference type="ARBA" id="ARBA00022989"/>
    </source>
</evidence>
<dbReference type="AlphaFoldDB" id="A0A2P6U2H4"/>
<dbReference type="Pfam" id="PF01384">
    <property type="entry name" value="PHO4"/>
    <property type="match status" value="1"/>
</dbReference>
<evidence type="ECO:0000256" key="1">
    <source>
        <dbReference type="ARBA" id="ARBA00004141"/>
    </source>
</evidence>
<evidence type="ECO:0000256" key="4">
    <source>
        <dbReference type="ARBA" id="ARBA00022692"/>
    </source>
</evidence>
<evidence type="ECO:0000256" key="3">
    <source>
        <dbReference type="ARBA" id="ARBA00022592"/>
    </source>
</evidence>
<feature type="transmembrane region" description="Helical" evidence="7">
    <location>
        <begin position="228"/>
        <end position="249"/>
    </location>
</feature>
<comment type="function">
    <text evidence="7">Sodium-phosphate symporter.</text>
</comment>
<keyword evidence="3 7" id="KW-0592">Phosphate transport</keyword>
<gene>
    <name evidence="9" type="ORF">C2E21_0869</name>
</gene>
<dbReference type="GO" id="GO:0035435">
    <property type="term" value="P:phosphate ion transmembrane transport"/>
    <property type="evidence" value="ECO:0007669"/>
    <property type="project" value="TreeGrafter"/>
</dbReference>
<evidence type="ECO:0000313" key="10">
    <source>
        <dbReference type="Proteomes" id="UP000239899"/>
    </source>
</evidence>
<evidence type="ECO:0000256" key="6">
    <source>
        <dbReference type="ARBA" id="ARBA00023136"/>
    </source>
</evidence>
<dbReference type="PANTHER" id="PTHR11101:SF96">
    <property type="entry name" value="PHOSPHATE TRANSPORTER"/>
    <property type="match status" value="1"/>
</dbReference>
<evidence type="ECO:0000256" key="2">
    <source>
        <dbReference type="ARBA" id="ARBA00022448"/>
    </source>
</evidence>
<keyword evidence="2 7" id="KW-0813">Transport</keyword>
<feature type="transmembrane region" description="Helical" evidence="7">
    <location>
        <begin position="189"/>
        <end position="208"/>
    </location>
</feature>
<dbReference type="EMBL" id="LHPG02000002">
    <property type="protein sequence ID" value="PRW60515.1"/>
    <property type="molecule type" value="Genomic_DNA"/>
</dbReference>
<dbReference type="Proteomes" id="UP000239899">
    <property type="component" value="Unassembled WGS sequence"/>
</dbReference>
<comment type="caution">
    <text evidence="9">The sequence shown here is derived from an EMBL/GenBank/DDBJ whole genome shotgun (WGS) entry which is preliminary data.</text>
</comment>
<dbReference type="GO" id="GO:0005315">
    <property type="term" value="F:phosphate transmembrane transporter activity"/>
    <property type="evidence" value="ECO:0007669"/>
    <property type="project" value="InterPro"/>
</dbReference>
<evidence type="ECO:0000256" key="8">
    <source>
        <dbReference type="SAM" id="MobiDB-lite"/>
    </source>
</evidence>
<feature type="compositionally biased region" description="Low complexity" evidence="8">
    <location>
        <begin position="333"/>
        <end position="345"/>
    </location>
</feature>
<accession>A0A2P6U2H4</accession>
<feature type="transmembrane region" description="Helical" evidence="7">
    <location>
        <begin position="534"/>
        <end position="567"/>
    </location>
</feature>
<keyword evidence="5 7" id="KW-1133">Transmembrane helix</keyword>
<keyword evidence="10" id="KW-1185">Reference proteome</keyword>
<dbReference type="PANTHER" id="PTHR11101">
    <property type="entry name" value="PHOSPHATE TRANSPORTER"/>
    <property type="match status" value="1"/>
</dbReference>
<feature type="transmembrane region" description="Helical" evidence="7">
    <location>
        <begin position="47"/>
        <end position="66"/>
    </location>
</feature>
<reference evidence="9 10" key="1">
    <citation type="journal article" date="2018" name="Plant J.">
        <title>Genome sequences of Chlorella sorokiniana UTEX 1602 and Micractinium conductrix SAG 241.80: implications to maltose excretion by a green alga.</title>
        <authorList>
            <person name="Arriola M.B."/>
            <person name="Velmurugan N."/>
            <person name="Zhang Y."/>
            <person name="Plunkett M.H."/>
            <person name="Hondzo H."/>
            <person name="Barney B.M."/>
        </authorList>
    </citation>
    <scope>NUCLEOTIDE SEQUENCE [LARGE SCALE GENOMIC DNA]</scope>
    <source>
        <strain evidence="10">UTEX 1602</strain>
    </source>
</reference>
<organism evidence="9 10">
    <name type="scientific">Chlorella sorokiniana</name>
    <name type="common">Freshwater green alga</name>
    <dbReference type="NCBI Taxonomy" id="3076"/>
    <lineage>
        <taxon>Eukaryota</taxon>
        <taxon>Viridiplantae</taxon>
        <taxon>Chlorophyta</taxon>
        <taxon>core chlorophytes</taxon>
        <taxon>Trebouxiophyceae</taxon>
        <taxon>Chlorellales</taxon>
        <taxon>Chlorellaceae</taxon>
        <taxon>Chlorella clade</taxon>
        <taxon>Chlorella</taxon>
    </lineage>
</organism>
<dbReference type="STRING" id="3076.A0A2P6U2H4"/>
<dbReference type="OrthoDB" id="260807at2759"/>
<dbReference type="GO" id="GO:0016020">
    <property type="term" value="C:membrane"/>
    <property type="evidence" value="ECO:0007669"/>
    <property type="project" value="UniProtKB-SubCell"/>
</dbReference>
<feature type="transmembrane region" description="Helical" evidence="7">
    <location>
        <begin position="579"/>
        <end position="601"/>
    </location>
</feature>
<feature type="transmembrane region" description="Helical" evidence="7">
    <location>
        <begin position="6"/>
        <end position="26"/>
    </location>
</feature>
<keyword evidence="6 7" id="KW-0472">Membrane</keyword>
<evidence type="ECO:0000256" key="7">
    <source>
        <dbReference type="RuleBase" id="RU363058"/>
    </source>
</evidence>